<comment type="function">
    <text evidence="4">Nucleoside triphosphate pyrophosphatase that hydrolyzes dTTP and UTP. May have a dual role in cell division arrest and in preventing the incorporation of modified nucleotides into cellular nucleic acids.</text>
</comment>
<keyword evidence="2 4" id="KW-0378">Hydrolase</keyword>
<dbReference type="Pfam" id="PF02545">
    <property type="entry name" value="Maf"/>
    <property type="match status" value="1"/>
</dbReference>
<keyword evidence="4" id="KW-0963">Cytoplasm</keyword>
<evidence type="ECO:0000256" key="2">
    <source>
        <dbReference type="ARBA" id="ARBA00022801"/>
    </source>
</evidence>
<dbReference type="PANTHER" id="PTHR43213:SF5">
    <property type="entry name" value="BIFUNCTIONAL DTTP_UTP PYROPHOSPHATASE_METHYLTRANSFERASE PROTEIN-RELATED"/>
    <property type="match status" value="1"/>
</dbReference>
<dbReference type="SUPFAM" id="SSF52972">
    <property type="entry name" value="ITPase-like"/>
    <property type="match status" value="1"/>
</dbReference>
<organism evidence="5 6">
    <name type="scientific">Sulfurivirga caldicuralii</name>
    <dbReference type="NCBI Taxonomy" id="364032"/>
    <lineage>
        <taxon>Bacteria</taxon>
        <taxon>Pseudomonadati</taxon>
        <taxon>Pseudomonadota</taxon>
        <taxon>Gammaproteobacteria</taxon>
        <taxon>Thiotrichales</taxon>
        <taxon>Piscirickettsiaceae</taxon>
        <taxon>Sulfurivirga</taxon>
    </lineage>
</organism>
<dbReference type="Proteomes" id="UP000198461">
    <property type="component" value="Unassembled WGS sequence"/>
</dbReference>
<dbReference type="EMBL" id="FSRE01000001">
    <property type="protein sequence ID" value="SIN76223.1"/>
    <property type="molecule type" value="Genomic_DNA"/>
</dbReference>
<feature type="active site" description="Proton acceptor" evidence="4">
    <location>
        <position position="71"/>
    </location>
</feature>
<protein>
    <recommendedName>
        <fullName evidence="4">dTTP/UTP pyrophosphatase</fullName>
        <shortName evidence="4">dTTPase/UTPase</shortName>
        <ecNumber evidence="4">3.6.1.9</ecNumber>
    </recommendedName>
    <alternativeName>
        <fullName evidence="4">Nucleoside triphosphate pyrophosphatase</fullName>
    </alternativeName>
    <alternativeName>
        <fullName evidence="4">Nucleotide pyrophosphatase</fullName>
        <shortName evidence="4">Nucleotide PPase</shortName>
    </alternativeName>
</protein>
<proteinExistence type="inferred from homology"/>
<keyword evidence="3 4" id="KW-0546">Nucleotide metabolism</keyword>
<dbReference type="CDD" id="cd00555">
    <property type="entry name" value="Maf"/>
    <property type="match status" value="1"/>
</dbReference>
<dbReference type="RefSeq" id="WP_074200810.1">
    <property type="nucleotide sequence ID" value="NZ_FSRE01000001.1"/>
</dbReference>
<keyword evidence="6" id="KW-1185">Reference proteome</keyword>
<name>A0A1N6DZP3_9GAMM</name>
<dbReference type="AlphaFoldDB" id="A0A1N6DZP3"/>
<dbReference type="Gene3D" id="3.90.950.10">
    <property type="match status" value="1"/>
</dbReference>
<dbReference type="GO" id="GO:0005737">
    <property type="term" value="C:cytoplasm"/>
    <property type="evidence" value="ECO:0007669"/>
    <property type="project" value="UniProtKB-SubCell"/>
</dbReference>
<evidence type="ECO:0000256" key="4">
    <source>
        <dbReference type="HAMAP-Rule" id="MF_00528"/>
    </source>
</evidence>
<dbReference type="InterPro" id="IPR003697">
    <property type="entry name" value="Maf-like"/>
</dbReference>
<dbReference type="GO" id="GO:0036218">
    <property type="term" value="F:dTTP diphosphatase activity"/>
    <property type="evidence" value="ECO:0007669"/>
    <property type="project" value="RHEA"/>
</dbReference>
<dbReference type="EC" id="3.6.1.9" evidence="4"/>
<feature type="site" description="Important for substrate specificity" evidence="4">
    <location>
        <position position="154"/>
    </location>
</feature>
<accession>A0A1N6DZP3</accession>
<dbReference type="GO" id="GO:0036221">
    <property type="term" value="F:UTP diphosphatase activity"/>
    <property type="evidence" value="ECO:0007669"/>
    <property type="project" value="RHEA"/>
</dbReference>
<evidence type="ECO:0000256" key="3">
    <source>
        <dbReference type="ARBA" id="ARBA00023080"/>
    </source>
</evidence>
<dbReference type="STRING" id="364032.SAMN05443662_0507"/>
<evidence type="ECO:0000313" key="6">
    <source>
        <dbReference type="Proteomes" id="UP000198461"/>
    </source>
</evidence>
<dbReference type="NCBIfam" id="TIGR00172">
    <property type="entry name" value="maf"/>
    <property type="match status" value="1"/>
</dbReference>
<dbReference type="GO" id="GO:0009117">
    <property type="term" value="P:nucleotide metabolic process"/>
    <property type="evidence" value="ECO:0007669"/>
    <property type="project" value="UniProtKB-KW"/>
</dbReference>
<comment type="catalytic activity">
    <reaction evidence="4">
        <text>dTTP + H2O = dTMP + diphosphate + H(+)</text>
        <dbReference type="Rhea" id="RHEA:28534"/>
        <dbReference type="ChEBI" id="CHEBI:15377"/>
        <dbReference type="ChEBI" id="CHEBI:15378"/>
        <dbReference type="ChEBI" id="CHEBI:33019"/>
        <dbReference type="ChEBI" id="CHEBI:37568"/>
        <dbReference type="ChEBI" id="CHEBI:63528"/>
        <dbReference type="EC" id="3.6.1.9"/>
    </reaction>
</comment>
<dbReference type="HAMAP" id="MF_00528">
    <property type="entry name" value="Maf"/>
    <property type="match status" value="1"/>
</dbReference>
<feature type="site" description="Important for substrate specificity" evidence="4">
    <location>
        <position position="72"/>
    </location>
</feature>
<feature type="site" description="Important for substrate specificity" evidence="4">
    <location>
        <position position="12"/>
    </location>
</feature>
<comment type="caution">
    <text evidence="4">Lacks conserved residue(s) required for the propagation of feature annotation.</text>
</comment>
<sequence>MKPLYLASTSPRRLELMQQIGLNPQVLSVSVDESALPNESPHSFVRRLAVEKAQASFNSVSSNAVWVVGGDTIVVADGQVLGKPRDKADYMRMLKLLSGKVHDVLSAVALVHDGVVRSAVNSSQVWMRSLKNSELEAYWASGEPKGKAGGYAIQGRAARFIQRIDGSYSGIMGLPLFELDQLLQKAGFYD</sequence>
<reference evidence="5 6" key="1">
    <citation type="submission" date="2016-11" db="EMBL/GenBank/DDBJ databases">
        <authorList>
            <person name="Jaros S."/>
            <person name="Januszkiewicz K."/>
            <person name="Wedrychowicz H."/>
        </authorList>
    </citation>
    <scope>NUCLEOTIDE SEQUENCE [LARGE SCALE GENOMIC DNA]</scope>
    <source>
        <strain evidence="5 6">DSM 17737</strain>
    </source>
</reference>
<dbReference type="PANTHER" id="PTHR43213">
    <property type="entry name" value="BIFUNCTIONAL DTTP/UTP PYROPHOSPHATASE/METHYLTRANSFERASE PROTEIN-RELATED"/>
    <property type="match status" value="1"/>
</dbReference>
<comment type="subcellular location">
    <subcellularLocation>
        <location evidence="4">Cytoplasm</location>
    </subcellularLocation>
</comment>
<gene>
    <name evidence="5" type="ORF">SAMN05443662_0507</name>
</gene>
<dbReference type="PIRSF" id="PIRSF006305">
    <property type="entry name" value="Maf"/>
    <property type="match status" value="1"/>
</dbReference>
<comment type="cofactor">
    <cofactor evidence="1 4">
        <name>a divalent metal cation</name>
        <dbReference type="ChEBI" id="CHEBI:60240"/>
    </cofactor>
</comment>
<comment type="similarity">
    <text evidence="4">Belongs to the Maf family. YhdE subfamily.</text>
</comment>
<evidence type="ECO:0000256" key="1">
    <source>
        <dbReference type="ARBA" id="ARBA00001968"/>
    </source>
</evidence>
<evidence type="ECO:0000313" key="5">
    <source>
        <dbReference type="EMBL" id="SIN76223.1"/>
    </source>
</evidence>
<dbReference type="InterPro" id="IPR029001">
    <property type="entry name" value="ITPase-like_fam"/>
</dbReference>
<comment type="catalytic activity">
    <reaction evidence="4">
        <text>UTP + H2O = UMP + diphosphate + H(+)</text>
        <dbReference type="Rhea" id="RHEA:29395"/>
        <dbReference type="ChEBI" id="CHEBI:15377"/>
        <dbReference type="ChEBI" id="CHEBI:15378"/>
        <dbReference type="ChEBI" id="CHEBI:33019"/>
        <dbReference type="ChEBI" id="CHEBI:46398"/>
        <dbReference type="ChEBI" id="CHEBI:57865"/>
        <dbReference type="EC" id="3.6.1.9"/>
    </reaction>
</comment>
<dbReference type="OrthoDB" id="9807767at2"/>